<dbReference type="eggNOG" id="ENOG502S05Z">
    <property type="taxonomic scope" value="Eukaryota"/>
</dbReference>
<evidence type="ECO:0000313" key="4">
    <source>
        <dbReference type="Proteomes" id="UP000007322"/>
    </source>
</evidence>
<dbReference type="RefSeq" id="XP_003662252.1">
    <property type="nucleotide sequence ID" value="XM_003662204.1"/>
</dbReference>
<dbReference type="InterPro" id="IPR047801">
    <property type="entry name" value="Peptidase_C45"/>
</dbReference>
<protein>
    <recommendedName>
        <fullName evidence="2">Peptidase C45 hydrolase domain-containing protein</fullName>
    </recommendedName>
</protein>
<dbReference type="HOGENOM" id="CLU_037787_0_0_1"/>
<sequence length="539" mass="58699">MSGCGTPDEPIRIGEVNHGGNIDSFPCLVLSGNPRQRGLMYGLLLRDKIKANVARQLGHPFFPPWDVCLYLIQRFYIPGMRKYWPSGLEELEGMAQGSGVYLEHLMLLNARDDLTVGRRLLADGMGESTSAFFSQLATADYVPLLAHSWTSSKYKHDQSLIVCLEIQFTAVEELPNIFMVTEAGMISGCGINAHGVAVVGNRLISSDDCMPSRTPAFPVACLDRLILERAGDKIDPCELQDVVFDAIDRYASRHLLIASNRGHALSIELSVELGYIYRGKPGSNAKIHTNHFQSFEAFLGRRETWDASRGGSSQFRLARLTDLIDNHGSARLSMQQIVDTFSDHDGSPESICQHREDNRDNMTIGFVMFDTNRLVISVCKGPPCLGALMHFTFQREGNGGSAEDEGMGDAGNQSEDATGQKRDAATQTGETIAHAKGMNLDTSPGIEPAPDNDSPAASLVSNLSQPSSVPDDSKSETRSSSQHRETSATKRKNSSSSSVSPANTGEKETSAATENQEMVDCRGARKRIRIQLGDPVEGA</sequence>
<dbReference type="PANTHER" id="PTHR34180">
    <property type="entry name" value="PEPTIDASE C45"/>
    <property type="match status" value="1"/>
</dbReference>
<feature type="domain" description="Peptidase C45 hydrolase" evidence="2">
    <location>
        <begin position="181"/>
        <end position="381"/>
    </location>
</feature>
<dbReference type="Proteomes" id="UP000007322">
    <property type="component" value="Chromosome 2"/>
</dbReference>
<gene>
    <name evidence="3" type="ORF">MYCTH_2302672</name>
</gene>
<dbReference type="InterPro" id="IPR005079">
    <property type="entry name" value="Peptidase_C45_hydrolase"/>
</dbReference>
<dbReference type="GeneID" id="11512305"/>
<evidence type="ECO:0000259" key="2">
    <source>
        <dbReference type="Pfam" id="PF03417"/>
    </source>
</evidence>
<dbReference type="OMA" id="IIYLEVH"/>
<dbReference type="InParanoid" id="G2Q850"/>
<dbReference type="PANTHER" id="PTHR34180:SF1">
    <property type="entry name" value="BETA-ALANYL-DOPAMINE_CARCININE HYDROLASE"/>
    <property type="match status" value="1"/>
</dbReference>
<dbReference type="Gene3D" id="1.10.10.2120">
    <property type="match status" value="1"/>
</dbReference>
<dbReference type="OrthoDB" id="189997at2759"/>
<reference evidence="3 4" key="1">
    <citation type="journal article" date="2011" name="Nat. Biotechnol.">
        <title>Comparative genomic analysis of the thermophilic biomass-degrading fungi Myceliophthora thermophila and Thielavia terrestris.</title>
        <authorList>
            <person name="Berka R.M."/>
            <person name="Grigoriev I.V."/>
            <person name="Otillar R."/>
            <person name="Salamov A."/>
            <person name="Grimwood J."/>
            <person name="Reid I."/>
            <person name="Ishmael N."/>
            <person name="John T."/>
            <person name="Darmond C."/>
            <person name="Moisan M.-C."/>
            <person name="Henrissat B."/>
            <person name="Coutinho P.M."/>
            <person name="Lombard V."/>
            <person name="Natvig D.O."/>
            <person name="Lindquist E."/>
            <person name="Schmutz J."/>
            <person name="Lucas S."/>
            <person name="Harris P."/>
            <person name="Powlowski J."/>
            <person name="Bellemare A."/>
            <person name="Taylor D."/>
            <person name="Butler G."/>
            <person name="de Vries R.P."/>
            <person name="Allijn I.E."/>
            <person name="van den Brink J."/>
            <person name="Ushinsky S."/>
            <person name="Storms R."/>
            <person name="Powell A.J."/>
            <person name="Paulsen I.T."/>
            <person name="Elbourne L.D.H."/>
            <person name="Baker S.E."/>
            <person name="Magnuson J."/>
            <person name="LaBoissiere S."/>
            <person name="Clutterbuck A.J."/>
            <person name="Martinez D."/>
            <person name="Wogulis M."/>
            <person name="de Leon A.L."/>
            <person name="Rey M.W."/>
            <person name="Tsang A."/>
        </authorList>
    </citation>
    <scope>NUCLEOTIDE SEQUENCE [LARGE SCALE GENOMIC DNA]</scope>
    <source>
        <strain evidence="4">ATCC 42464 / BCRC 31852 / DSM 1799</strain>
    </source>
</reference>
<proteinExistence type="predicted"/>
<dbReference type="EMBL" id="CP003003">
    <property type="protein sequence ID" value="AEO57007.1"/>
    <property type="molecule type" value="Genomic_DNA"/>
</dbReference>
<dbReference type="Pfam" id="PF03417">
    <property type="entry name" value="AAT"/>
    <property type="match status" value="1"/>
</dbReference>
<dbReference type="VEuPathDB" id="FungiDB:MYCTH_2302672"/>
<evidence type="ECO:0000313" key="3">
    <source>
        <dbReference type="EMBL" id="AEO57007.1"/>
    </source>
</evidence>
<evidence type="ECO:0000256" key="1">
    <source>
        <dbReference type="SAM" id="MobiDB-lite"/>
    </source>
</evidence>
<accession>G2Q850</accession>
<name>G2Q850_THET4</name>
<dbReference type="KEGG" id="mtm:MYCTH_2302672"/>
<keyword evidence="4" id="KW-1185">Reference proteome</keyword>
<feature type="region of interest" description="Disordered" evidence="1">
    <location>
        <begin position="398"/>
        <end position="539"/>
    </location>
</feature>
<dbReference type="InterPro" id="IPR047794">
    <property type="entry name" value="C45_proenzyme-like"/>
</dbReference>
<dbReference type="NCBIfam" id="NF040521">
    <property type="entry name" value="C45_proenzyme"/>
    <property type="match status" value="1"/>
</dbReference>
<dbReference type="AlphaFoldDB" id="G2Q850"/>
<dbReference type="Gene3D" id="3.60.60.10">
    <property type="entry name" value="Penicillin V Acylase, Chain A"/>
    <property type="match status" value="1"/>
</dbReference>
<feature type="compositionally biased region" description="Basic and acidic residues" evidence="1">
    <location>
        <begin position="471"/>
        <end position="488"/>
    </location>
</feature>
<organism evidence="3 4">
    <name type="scientific">Thermothelomyces thermophilus (strain ATCC 42464 / BCRC 31852 / DSM 1799)</name>
    <name type="common">Sporotrichum thermophile</name>
    <dbReference type="NCBI Taxonomy" id="573729"/>
    <lineage>
        <taxon>Eukaryota</taxon>
        <taxon>Fungi</taxon>
        <taxon>Dikarya</taxon>
        <taxon>Ascomycota</taxon>
        <taxon>Pezizomycotina</taxon>
        <taxon>Sordariomycetes</taxon>
        <taxon>Sordariomycetidae</taxon>
        <taxon>Sordariales</taxon>
        <taxon>Chaetomiaceae</taxon>
        <taxon>Thermothelomyces</taxon>
    </lineage>
</organism>
<feature type="compositionally biased region" description="Polar residues" evidence="1">
    <location>
        <begin position="459"/>
        <end position="470"/>
    </location>
</feature>